<comment type="caution">
    <text evidence="1">The sequence shown here is derived from an EMBL/GenBank/DDBJ whole genome shotgun (WGS) entry which is preliminary data.</text>
</comment>
<sequence>MTKGTDRMMRNLKQFADLQYKQFSARHGQQLIDILEFPIKLVLSPFTLAYDIAGSAPRGFGIPEFISKLSFSAIFNLAAVWVVTCHLGKWVTTAPAVCVFA</sequence>
<reference evidence="1 2" key="1">
    <citation type="journal article" date="2018" name="PLoS Genet.">
        <title>Population sequencing reveals clonal diversity and ancestral inbreeding in the grapevine cultivar Chardonnay.</title>
        <authorList>
            <person name="Roach M.J."/>
            <person name="Johnson D.L."/>
            <person name="Bohlmann J."/>
            <person name="van Vuuren H.J."/>
            <person name="Jones S.J."/>
            <person name="Pretorius I.S."/>
            <person name="Schmidt S.A."/>
            <person name="Borneman A.R."/>
        </authorList>
    </citation>
    <scope>NUCLEOTIDE SEQUENCE [LARGE SCALE GENOMIC DNA]</scope>
    <source>
        <strain evidence="2">cv. Chardonnay</strain>
        <tissue evidence="1">Leaf</tissue>
    </source>
</reference>
<evidence type="ECO:0000313" key="2">
    <source>
        <dbReference type="Proteomes" id="UP000288805"/>
    </source>
</evidence>
<dbReference type="AlphaFoldDB" id="A0A438BSU0"/>
<proteinExistence type="predicted"/>
<accession>A0A438BSU0</accession>
<dbReference type="EMBL" id="QGNW01002630">
    <property type="protein sequence ID" value="RVW14035.1"/>
    <property type="molecule type" value="Genomic_DNA"/>
</dbReference>
<organism evidence="1 2">
    <name type="scientific">Vitis vinifera</name>
    <name type="common">Grape</name>
    <dbReference type="NCBI Taxonomy" id="29760"/>
    <lineage>
        <taxon>Eukaryota</taxon>
        <taxon>Viridiplantae</taxon>
        <taxon>Streptophyta</taxon>
        <taxon>Embryophyta</taxon>
        <taxon>Tracheophyta</taxon>
        <taxon>Spermatophyta</taxon>
        <taxon>Magnoliopsida</taxon>
        <taxon>eudicotyledons</taxon>
        <taxon>Gunneridae</taxon>
        <taxon>Pentapetalae</taxon>
        <taxon>rosids</taxon>
        <taxon>Vitales</taxon>
        <taxon>Vitaceae</taxon>
        <taxon>Viteae</taxon>
        <taxon>Vitis</taxon>
    </lineage>
</organism>
<name>A0A438BSU0_VITVI</name>
<evidence type="ECO:0000313" key="1">
    <source>
        <dbReference type="EMBL" id="RVW14035.1"/>
    </source>
</evidence>
<protein>
    <submittedName>
        <fullName evidence="1">Uncharacterized protein</fullName>
    </submittedName>
</protein>
<dbReference type="Proteomes" id="UP000288805">
    <property type="component" value="Unassembled WGS sequence"/>
</dbReference>
<dbReference type="PANTHER" id="PTHR36404">
    <property type="entry name" value="EMBRYO DEFECTIVE 2737"/>
    <property type="match status" value="1"/>
</dbReference>
<gene>
    <name evidence="1" type="ORF">CK203_089320</name>
</gene>
<dbReference type="PANTHER" id="PTHR36404:SF1">
    <property type="entry name" value="EMBRYO DEFECTIVE 2737"/>
    <property type="match status" value="1"/>
</dbReference>